<protein>
    <submittedName>
        <fullName evidence="1">SRPBCC family protein</fullName>
    </submittedName>
</protein>
<evidence type="ECO:0000313" key="1">
    <source>
        <dbReference type="EMBL" id="ASY19630.1"/>
    </source>
</evidence>
<dbReference type="Pfam" id="PF10604">
    <property type="entry name" value="Polyketide_cyc2"/>
    <property type="match status" value="1"/>
</dbReference>
<gene>
    <name evidence="1" type="ORF">A7sIIA15_01790</name>
</gene>
<accession>A0A249KS53</accession>
<name>A0A249KS53_9ACTN</name>
<dbReference type="InterPro" id="IPR019587">
    <property type="entry name" value="Polyketide_cyclase/dehydratase"/>
</dbReference>
<organism evidence="1 2">
    <name type="scientific">Candidatus Planktophila vernalis</name>
    <dbReference type="NCBI Taxonomy" id="1884907"/>
    <lineage>
        <taxon>Bacteria</taxon>
        <taxon>Bacillati</taxon>
        <taxon>Actinomycetota</taxon>
        <taxon>Actinomycetes</taxon>
        <taxon>Candidatus Nanopelagicales</taxon>
        <taxon>Candidatus Nanopelagicaceae</taxon>
        <taxon>Candidatus Planktophila</taxon>
    </lineage>
</organism>
<reference evidence="1 2" key="1">
    <citation type="submission" date="2016-07" db="EMBL/GenBank/DDBJ databases">
        <title>High microdiversification within the ubiquitous acI lineage of Actinobacteria.</title>
        <authorList>
            <person name="Neuenschwander S.M."/>
            <person name="Salcher M."/>
            <person name="Ghai R."/>
            <person name="Pernthaler J."/>
        </authorList>
    </citation>
    <scope>NUCLEOTIDE SEQUENCE [LARGE SCALE GENOMIC DNA]</scope>
    <source>
        <strain evidence="1">MMS-IIA-15</strain>
    </source>
</reference>
<dbReference type="AlphaFoldDB" id="A0A249KS53"/>
<dbReference type="InterPro" id="IPR023393">
    <property type="entry name" value="START-like_dom_sf"/>
</dbReference>
<dbReference type="Proteomes" id="UP000217186">
    <property type="component" value="Chromosome"/>
</dbReference>
<sequence>MEDKATILDSGNRWLVGAQIVINAPASEIFAIVSNPKMHPQIDGSKMVKGGITGPDHLKMGDTFYMRMSIGIPYVMRNKVVEYKHNEVIGWRPLARNIWRYELKPISANSTLVTQWMDGRNAPKLLMKREIRWAAKAIAKTLVNLKKIVERH</sequence>
<keyword evidence="2" id="KW-1185">Reference proteome</keyword>
<dbReference type="KEGG" id="pvn:A7sIIA15_01790"/>
<dbReference type="OrthoDB" id="6624781at2"/>
<dbReference type="SUPFAM" id="SSF55961">
    <property type="entry name" value="Bet v1-like"/>
    <property type="match status" value="1"/>
</dbReference>
<proteinExistence type="predicted"/>
<dbReference type="EMBL" id="CP016776">
    <property type="protein sequence ID" value="ASY19630.1"/>
    <property type="molecule type" value="Genomic_DNA"/>
</dbReference>
<evidence type="ECO:0000313" key="2">
    <source>
        <dbReference type="Proteomes" id="UP000217186"/>
    </source>
</evidence>
<dbReference type="Gene3D" id="3.30.530.20">
    <property type="match status" value="1"/>
</dbReference>